<dbReference type="Proteomes" id="UP001152795">
    <property type="component" value="Unassembled WGS sequence"/>
</dbReference>
<evidence type="ECO:0000256" key="3">
    <source>
        <dbReference type="ARBA" id="ARBA00023136"/>
    </source>
</evidence>
<keyword evidence="8" id="KW-1185">Reference proteome</keyword>
<keyword evidence="6" id="KW-0812">Transmembrane</keyword>
<dbReference type="PANTHER" id="PTHR46182:SF2">
    <property type="entry name" value="FI19480P1"/>
    <property type="match status" value="1"/>
</dbReference>
<reference evidence="7" key="1">
    <citation type="submission" date="2020-04" db="EMBL/GenBank/DDBJ databases">
        <authorList>
            <person name="Alioto T."/>
            <person name="Alioto T."/>
            <person name="Gomez Garrido J."/>
        </authorList>
    </citation>
    <scope>NUCLEOTIDE SEQUENCE</scope>
    <source>
        <strain evidence="7">A484AB</strain>
    </source>
</reference>
<keyword evidence="3 6" id="KW-0472">Membrane</keyword>
<dbReference type="GO" id="GO:0001764">
    <property type="term" value="P:neuron migration"/>
    <property type="evidence" value="ECO:0007669"/>
    <property type="project" value="TreeGrafter"/>
</dbReference>
<evidence type="ECO:0000256" key="1">
    <source>
        <dbReference type="ARBA" id="ARBA00004370"/>
    </source>
</evidence>
<dbReference type="OrthoDB" id="536372at2759"/>
<comment type="caution">
    <text evidence="7">The sequence shown here is derived from an EMBL/GenBank/DDBJ whole genome shotgun (WGS) entry which is preliminary data.</text>
</comment>
<sequence length="434" mass="49309">MDKDNVIVLLAVISIWFHIFGVCSRDWLMELIARIAGHTVLEEYNCGQADIQYNVTLKGGTMAGSFRNHGPTKNIQECIHNCCMAKKCDVAMMVGNRCYGVRCYNSTMCETVPAEGKAIEQDMQIAHVSPKENSKIKVAPQLPYTLDPKDKEKFDLDAKCPHNEVMYNVKLRGGLLAGKFTDIGKVRSIKTCIRYCCQTQKKCDLAFLLKDRCYLVKCYNEERCQALPSPSVDFNFEQKMAFVAPWLYKTNKKLVTVPSGQSPHHIQCTQSKVYNNVKISGGSKAGDFTDVGKVGRMHICTRLCCEEPVCDLAYMVRQSCFLVKCADEKKCRVIGAGIEDKKKNKTTDTSVQYIVKRKYNVQFGKDAYSKKPKLAFVERENLYKETAKQSHYYPYEVHHHIDNKNNIDEDIDDDDDGDDDDDQDNEALKHAKTN</sequence>
<evidence type="ECO:0000256" key="6">
    <source>
        <dbReference type="SAM" id="Phobius"/>
    </source>
</evidence>
<dbReference type="InterPro" id="IPR011106">
    <property type="entry name" value="MANSC_N"/>
</dbReference>
<name>A0A7D9DD59_PARCT</name>
<evidence type="ECO:0000256" key="5">
    <source>
        <dbReference type="SAM" id="MobiDB-lite"/>
    </source>
</evidence>
<feature type="region of interest" description="Disordered" evidence="5">
    <location>
        <begin position="403"/>
        <end position="434"/>
    </location>
</feature>
<comment type="subcellular location">
    <subcellularLocation>
        <location evidence="1">Membrane</location>
    </subcellularLocation>
</comment>
<keyword evidence="6" id="KW-1133">Transmembrane helix</keyword>
<dbReference type="Pfam" id="PF23597">
    <property type="entry name" value="KIAA0319_N"/>
    <property type="match status" value="3"/>
</dbReference>
<feature type="compositionally biased region" description="Acidic residues" evidence="5">
    <location>
        <begin position="408"/>
        <end position="425"/>
    </location>
</feature>
<dbReference type="EMBL" id="CACRXK020000551">
    <property type="protein sequence ID" value="CAB3982893.1"/>
    <property type="molecule type" value="Genomic_DNA"/>
</dbReference>
<dbReference type="AlphaFoldDB" id="A0A7D9DD59"/>
<organism evidence="7 8">
    <name type="scientific">Paramuricea clavata</name>
    <name type="common">Red gorgonian</name>
    <name type="synonym">Violescent sea-whip</name>
    <dbReference type="NCBI Taxonomy" id="317549"/>
    <lineage>
        <taxon>Eukaryota</taxon>
        <taxon>Metazoa</taxon>
        <taxon>Cnidaria</taxon>
        <taxon>Anthozoa</taxon>
        <taxon>Octocorallia</taxon>
        <taxon>Malacalcyonacea</taxon>
        <taxon>Plexauridae</taxon>
        <taxon>Paramuricea</taxon>
    </lineage>
</organism>
<keyword evidence="4" id="KW-0325">Glycoprotein</keyword>
<evidence type="ECO:0000256" key="4">
    <source>
        <dbReference type="ARBA" id="ARBA00023180"/>
    </source>
</evidence>
<dbReference type="InterPro" id="IPR029865">
    <property type="entry name" value="KIAA0319-like"/>
</dbReference>
<evidence type="ECO:0000256" key="2">
    <source>
        <dbReference type="ARBA" id="ARBA00022729"/>
    </source>
</evidence>
<accession>A0A7D9DD59</accession>
<dbReference type="SMART" id="SM00765">
    <property type="entry name" value="MANEC"/>
    <property type="match status" value="2"/>
</dbReference>
<gene>
    <name evidence="7" type="ORF">PACLA_8A056443</name>
</gene>
<dbReference type="GO" id="GO:0016020">
    <property type="term" value="C:membrane"/>
    <property type="evidence" value="ECO:0007669"/>
    <property type="project" value="UniProtKB-SubCell"/>
</dbReference>
<dbReference type="InterPro" id="IPR013980">
    <property type="entry name" value="MANSC_dom"/>
</dbReference>
<keyword evidence="2" id="KW-0732">Signal</keyword>
<feature type="transmembrane region" description="Helical" evidence="6">
    <location>
        <begin position="6"/>
        <end position="24"/>
    </location>
</feature>
<evidence type="ECO:0000313" key="7">
    <source>
        <dbReference type="EMBL" id="CAB3982893.1"/>
    </source>
</evidence>
<proteinExistence type="predicted"/>
<evidence type="ECO:0000313" key="8">
    <source>
        <dbReference type="Proteomes" id="UP001152795"/>
    </source>
</evidence>
<protein>
    <submittedName>
        <fullName evidence="7">Uncharacterized protein</fullName>
    </submittedName>
</protein>
<dbReference type="PANTHER" id="PTHR46182">
    <property type="entry name" value="FI19480P1"/>
    <property type="match status" value="1"/>
</dbReference>
<dbReference type="GO" id="GO:0031410">
    <property type="term" value="C:cytoplasmic vesicle"/>
    <property type="evidence" value="ECO:0007669"/>
    <property type="project" value="TreeGrafter"/>
</dbReference>